<reference evidence="1" key="2">
    <citation type="submission" date="2025-08" db="UniProtKB">
        <authorList>
            <consortium name="Ensembl"/>
        </authorList>
    </citation>
    <scope>IDENTIFICATION</scope>
</reference>
<organism evidence="1 2">
    <name type="scientific">Nomascus leucogenys</name>
    <name type="common">Northern white-cheeked gibbon</name>
    <name type="synonym">Hylobates leucogenys</name>
    <dbReference type="NCBI Taxonomy" id="61853"/>
    <lineage>
        <taxon>Eukaryota</taxon>
        <taxon>Metazoa</taxon>
        <taxon>Chordata</taxon>
        <taxon>Craniata</taxon>
        <taxon>Vertebrata</taxon>
        <taxon>Euteleostomi</taxon>
        <taxon>Mammalia</taxon>
        <taxon>Eutheria</taxon>
        <taxon>Euarchontoglires</taxon>
        <taxon>Primates</taxon>
        <taxon>Haplorrhini</taxon>
        <taxon>Catarrhini</taxon>
        <taxon>Hylobatidae</taxon>
        <taxon>Nomascus</taxon>
    </lineage>
</organism>
<protein>
    <submittedName>
        <fullName evidence="1">Uncharacterized protein</fullName>
    </submittedName>
</protein>
<keyword evidence="2" id="KW-1185">Reference proteome</keyword>
<dbReference type="InParanoid" id="A0A2I3H3L9"/>
<evidence type="ECO:0000313" key="1">
    <source>
        <dbReference type="Ensembl" id="ENSNLEP00000038263.1"/>
    </source>
</evidence>
<dbReference type="GeneTree" id="ENSGT00910000147447"/>
<reference evidence="1" key="3">
    <citation type="submission" date="2025-09" db="UniProtKB">
        <authorList>
            <consortium name="Ensembl"/>
        </authorList>
    </citation>
    <scope>IDENTIFICATION</scope>
</reference>
<proteinExistence type="predicted"/>
<dbReference type="Ensembl" id="ENSNLET00000035629.1">
    <property type="protein sequence ID" value="ENSNLEP00000038263.1"/>
    <property type="gene ID" value="ENSNLEG00000034232.1"/>
</dbReference>
<dbReference type="Proteomes" id="UP000001073">
    <property type="component" value="Chromosome 8"/>
</dbReference>
<sequence>MTGLWTADYICVYVYMCDVCTYTHTPKRIKSKVPAYFKSLEALIEMLHVFSLLLFTVSSQSSGNSAWHIVGVW</sequence>
<reference evidence="1 2" key="1">
    <citation type="submission" date="2012-10" db="EMBL/GenBank/DDBJ databases">
        <authorList>
            <consortium name="Gibbon Genome Sequencing Consortium"/>
        </authorList>
    </citation>
    <scope>NUCLEOTIDE SEQUENCE [LARGE SCALE GENOMIC DNA]</scope>
</reference>
<evidence type="ECO:0000313" key="2">
    <source>
        <dbReference type="Proteomes" id="UP000001073"/>
    </source>
</evidence>
<accession>A0A2I3H3L9</accession>
<dbReference type="AlphaFoldDB" id="A0A2I3H3L9"/>
<dbReference type="OMA" id="GNSAWHI"/>
<name>A0A2I3H3L9_NOMLE</name>
<dbReference type="EMBL" id="ADFV01028377">
    <property type="status" value="NOT_ANNOTATED_CDS"/>
    <property type="molecule type" value="Genomic_DNA"/>
</dbReference>